<dbReference type="OrthoDB" id="276516at2"/>
<feature type="domain" description="Thioredoxin" evidence="1">
    <location>
        <begin position="10"/>
        <end position="133"/>
    </location>
</feature>
<dbReference type="Gene3D" id="3.40.30.10">
    <property type="entry name" value="Glutaredoxin"/>
    <property type="match status" value="1"/>
</dbReference>
<evidence type="ECO:0000313" key="2">
    <source>
        <dbReference type="EMBL" id="QDT43368.1"/>
    </source>
</evidence>
<dbReference type="Pfam" id="PF00085">
    <property type="entry name" value="Thioredoxin"/>
    <property type="match status" value="1"/>
</dbReference>
<dbReference type="PROSITE" id="PS51352">
    <property type="entry name" value="THIOREDOXIN_2"/>
    <property type="match status" value="1"/>
</dbReference>
<dbReference type="AlphaFoldDB" id="A0A517RHL7"/>
<dbReference type="EMBL" id="CP036269">
    <property type="protein sequence ID" value="QDT43368.1"/>
    <property type="molecule type" value="Genomic_DNA"/>
</dbReference>
<name>A0A517RHL7_9PLAN</name>
<dbReference type="Proteomes" id="UP000317171">
    <property type="component" value="Chromosome"/>
</dbReference>
<organism evidence="2 3">
    <name type="scientific">Gimesia alba</name>
    <dbReference type="NCBI Taxonomy" id="2527973"/>
    <lineage>
        <taxon>Bacteria</taxon>
        <taxon>Pseudomonadati</taxon>
        <taxon>Planctomycetota</taxon>
        <taxon>Planctomycetia</taxon>
        <taxon>Planctomycetales</taxon>
        <taxon>Planctomycetaceae</taxon>
        <taxon>Gimesia</taxon>
    </lineage>
</organism>
<dbReference type="KEGG" id="gaz:Pan241w_34680"/>
<protein>
    <submittedName>
        <fullName evidence="2">Thioredoxin</fullName>
    </submittedName>
</protein>
<dbReference type="CDD" id="cd02947">
    <property type="entry name" value="TRX_family"/>
    <property type="match status" value="1"/>
</dbReference>
<dbReference type="SUPFAM" id="SSF52833">
    <property type="entry name" value="Thioredoxin-like"/>
    <property type="match status" value="1"/>
</dbReference>
<reference evidence="2 3" key="1">
    <citation type="submission" date="2019-02" db="EMBL/GenBank/DDBJ databases">
        <title>Deep-cultivation of Planctomycetes and their phenomic and genomic characterization uncovers novel biology.</title>
        <authorList>
            <person name="Wiegand S."/>
            <person name="Jogler M."/>
            <person name="Boedeker C."/>
            <person name="Pinto D."/>
            <person name="Vollmers J."/>
            <person name="Rivas-Marin E."/>
            <person name="Kohn T."/>
            <person name="Peeters S.H."/>
            <person name="Heuer A."/>
            <person name="Rast P."/>
            <person name="Oberbeckmann S."/>
            <person name="Bunk B."/>
            <person name="Jeske O."/>
            <person name="Meyerdierks A."/>
            <person name="Storesund J.E."/>
            <person name="Kallscheuer N."/>
            <person name="Luecker S."/>
            <person name="Lage O.M."/>
            <person name="Pohl T."/>
            <person name="Merkel B.J."/>
            <person name="Hornburger P."/>
            <person name="Mueller R.-W."/>
            <person name="Bruemmer F."/>
            <person name="Labrenz M."/>
            <person name="Spormann A.M."/>
            <person name="Op den Camp H."/>
            <person name="Overmann J."/>
            <person name="Amann R."/>
            <person name="Jetten M.S.M."/>
            <person name="Mascher T."/>
            <person name="Medema M.H."/>
            <person name="Devos D.P."/>
            <person name="Kaster A.-K."/>
            <person name="Ovreas L."/>
            <person name="Rohde M."/>
            <person name="Galperin M.Y."/>
            <person name="Jogler C."/>
        </authorList>
    </citation>
    <scope>NUCLEOTIDE SEQUENCE [LARGE SCALE GENOMIC DNA]</scope>
    <source>
        <strain evidence="2 3">Pan241w</strain>
    </source>
</reference>
<dbReference type="InterPro" id="IPR013766">
    <property type="entry name" value="Thioredoxin_domain"/>
</dbReference>
<evidence type="ECO:0000313" key="3">
    <source>
        <dbReference type="Proteomes" id="UP000317171"/>
    </source>
</evidence>
<evidence type="ECO:0000259" key="1">
    <source>
        <dbReference type="PROSITE" id="PS51352"/>
    </source>
</evidence>
<proteinExistence type="predicted"/>
<dbReference type="InterPro" id="IPR036249">
    <property type="entry name" value="Thioredoxin-like_sf"/>
</dbReference>
<sequence>MNTLIPATLVLSLSLAPMKTVEVPELPENVVKLFKAEQDVSRHQILLFTASWCPACVQLKNNEFPALKAKNWEIGADKSSHIRVIDVDQHQGLSDKYNIQSLPTLVLVIDGKEVKRSGSLNAYSIAEMFYNRK</sequence>
<dbReference type="RefSeq" id="WP_145217998.1">
    <property type="nucleotide sequence ID" value="NZ_CP036269.1"/>
</dbReference>
<keyword evidence="3" id="KW-1185">Reference proteome</keyword>
<accession>A0A517RHL7</accession>
<gene>
    <name evidence="2" type="primary">trxA_4</name>
    <name evidence="2" type="ORF">Pan241w_34680</name>
</gene>